<feature type="domain" description="PAC" evidence="4">
    <location>
        <begin position="466"/>
        <end position="517"/>
    </location>
</feature>
<dbReference type="Pfam" id="PF00990">
    <property type="entry name" value="GGDEF"/>
    <property type="match status" value="1"/>
</dbReference>
<dbReference type="SMART" id="SM00267">
    <property type="entry name" value="GGDEF"/>
    <property type="match status" value="1"/>
</dbReference>
<gene>
    <name evidence="6" type="ORF">THMIRHAS_00820</name>
</gene>
<feature type="domain" description="GGDEF" evidence="5">
    <location>
        <begin position="549"/>
        <end position="686"/>
    </location>
</feature>
<accession>A0A6F8PRH1</accession>
<dbReference type="CDD" id="cd01949">
    <property type="entry name" value="GGDEF"/>
    <property type="match status" value="1"/>
</dbReference>
<evidence type="ECO:0000256" key="2">
    <source>
        <dbReference type="SAM" id="Phobius"/>
    </source>
</evidence>
<dbReference type="SUPFAM" id="SSF55785">
    <property type="entry name" value="PYP-like sensor domain (PAS domain)"/>
    <property type="match status" value="1"/>
</dbReference>
<dbReference type="SUPFAM" id="SSF55073">
    <property type="entry name" value="Nucleotide cyclase"/>
    <property type="match status" value="1"/>
</dbReference>
<keyword evidence="2" id="KW-0472">Membrane</keyword>
<evidence type="ECO:0000313" key="6">
    <source>
        <dbReference type="EMBL" id="BBP44709.1"/>
    </source>
</evidence>
<dbReference type="GO" id="GO:0006355">
    <property type="term" value="P:regulation of DNA-templated transcription"/>
    <property type="evidence" value="ECO:0007669"/>
    <property type="project" value="InterPro"/>
</dbReference>
<dbReference type="InterPro" id="IPR052155">
    <property type="entry name" value="Biofilm_reg_signaling"/>
</dbReference>
<dbReference type="InterPro" id="IPR000014">
    <property type="entry name" value="PAS"/>
</dbReference>
<evidence type="ECO:0000256" key="1">
    <source>
        <dbReference type="ARBA" id="ARBA00001946"/>
    </source>
</evidence>
<keyword evidence="2" id="KW-0812">Transmembrane</keyword>
<dbReference type="PROSITE" id="PS50887">
    <property type="entry name" value="GGDEF"/>
    <property type="match status" value="1"/>
</dbReference>
<dbReference type="Gene3D" id="3.40.190.10">
    <property type="entry name" value="Periplasmic binding protein-like II"/>
    <property type="match status" value="2"/>
</dbReference>
<sequence>MMLSTLSALLNGWDFYPMRRFLNIFLSLALLFLPVQIVVAQNDLQVMPDSQPVTLQLRWTPQFQFIGYYAALWQGYYQEAGLDVTIVPGSPTRQPHREVLAGRVNYGVGNSEVLLNYLQNKPLIAMAVVMQHSPSVFLTRKDSGIRTPQDLVGKRVMILGGVNDLEFFALLAHEGVNPKAITIMPSSYRIDDLLEGKVDVFNAYLSNEPFYLLEKGVEPFVINPVDYGVDMYSDILFTSEKEIQEHPKRAKAFLDASLKGWAYALAHQDEMIERLLQMKDIDKTRVQLENEANVLQKLIQASNVPLGNINPGRFERMSLHLQELGFVQAPRSVDEFIYDPNPKIAKSTFLKAMTLTIAGLVFVIVLAVWFWQTNRRLYQEIRLRQETQHSLEASRCHFQSIVENLQEVYYRTDMQGNILYISPSVEKVLQLTADQVIDTNIQKYYAVGYHRADFLEALNANNGEIKDYELRLVDADNSEIWVATNSQFYYEKGQIVGVEGTFREITQQKNQEALMKTMALEDPLTGVYNRRSLIQHLNSAISNNKLQNGFGAVLFMDIDNFKPVNDTHGHGVGDELLKLISHRLHQSVRKEDLLFRIGGDEFVILLTWLDTSDRSLAELRAAKVAETLLNHLRTPYLVEYVTVKISCSVGIKMFPDALCDADEIIEQADQAMYNAKKHGKDRYYLN</sequence>
<dbReference type="CDD" id="cd00130">
    <property type="entry name" value="PAS"/>
    <property type="match status" value="1"/>
</dbReference>
<dbReference type="PROSITE" id="PS50112">
    <property type="entry name" value="PAS"/>
    <property type="match status" value="1"/>
</dbReference>
<keyword evidence="7" id="KW-1185">Reference proteome</keyword>
<dbReference type="InterPro" id="IPR035965">
    <property type="entry name" value="PAS-like_dom_sf"/>
</dbReference>
<dbReference type="SUPFAM" id="SSF53850">
    <property type="entry name" value="Periplasmic binding protein-like II"/>
    <property type="match status" value="1"/>
</dbReference>
<dbReference type="AlphaFoldDB" id="A0A6F8PRH1"/>
<name>A0A6F8PRH1_9GAMM</name>
<dbReference type="PANTHER" id="PTHR44757">
    <property type="entry name" value="DIGUANYLATE CYCLASE DGCP"/>
    <property type="match status" value="1"/>
</dbReference>
<dbReference type="InterPro" id="IPR000160">
    <property type="entry name" value="GGDEF_dom"/>
</dbReference>
<dbReference type="RefSeq" id="WP_173269220.1">
    <property type="nucleotide sequence ID" value="NZ_AP021889.1"/>
</dbReference>
<feature type="domain" description="PAS" evidence="3">
    <location>
        <begin position="394"/>
        <end position="440"/>
    </location>
</feature>
<protein>
    <submittedName>
        <fullName evidence="6">Diguanylate cyclase</fullName>
    </submittedName>
</protein>
<dbReference type="KEGG" id="tse:THMIRHAS_00820"/>
<dbReference type="Gene3D" id="3.30.70.270">
    <property type="match status" value="1"/>
</dbReference>
<dbReference type="NCBIfam" id="TIGR00229">
    <property type="entry name" value="sensory_box"/>
    <property type="match status" value="1"/>
</dbReference>
<dbReference type="InterPro" id="IPR000700">
    <property type="entry name" value="PAS-assoc_C"/>
</dbReference>
<reference evidence="7" key="1">
    <citation type="submission" date="2019-11" db="EMBL/GenBank/DDBJ databases">
        <title>Isolation and characterization of two novel species in the genus Thiomicrorhabdus.</title>
        <authorList>
            <person name="Mochizuki J."/>
            <person name="Kojima H."/>
            <person name="Fukui M."/>
        </authorList>
    </citation>
    <scope>NUCLEOTIDE SEQUENCE [LARGE SCALE GENOMIC DNA]</scope>
    <source>
        <strain evidence="7">aks77</strain>
    </source>
</reference>
<dbReference type="Pfam" id="PF09084">
    <property type="entry name" value="NMT1"/>
    <property type="match status" value="1"/>
</dbReference>
<dbReference type="NCBIfam" id="TIGR00254">
    <property type="entry name" value="GGDEF"/>
    <property type="match status" value="1"/>
</dbReference>
<organism evidence="6 7">
    <name type="scientific">Thiosulfatimonas sediminis</name>
    <dbReference type="NCBI Taxonomy" id="2675054"/>
    <lineage>
        <taxon>Bacteria</taxon>
        <taxon>Pseudomonadati</taxon>
        <taxon>Pseudomonadota</taxon>
        <taxon>Gammaproteobacteria</taxon>
        <taxon>Thiotrichales</taxon>
        <taxon>Piscirickettsiaceae</taxon>
        <taxon>Thiosulfatimonas</taxon>
    </lineage>
</organism>
<evidence type="ECO:0000259" key="4">
    <source>
        <dbReference type="PROSITE" id="PS50113"/>
    </source>
</evidence>
<dbReference type="PANTHER" id="PTHR44757:SF2">
    <property type="entry name" value="BIOFILM ARCHITECTURE MAINTENANCE PROTEIN MBAA"/>
    <property type="match status" value="1"/>
</dbReference>
<dbReference type="Gene3D" id="3.30.450.20">
    <property type="entry name" value="PAS domain"/>
    <property type="match status" value="1"/>
</dbReference>
<dbReference type="FunFam" id="3.30.70.270:FF:000001">
    <property type="entry name" value="Diguanylate cyclase domain protein"/>
    <property type="match status" value="1"/>
</dbReference>
<dbReference type="EMBL" id="AP021889">
    <property type="protein sequence ID" value="BBP44709.1"/>
    <property type="molecule type" value="Genomic_DNA"/>
</dbReference>
<dbReference type="Proteomes" id="UP000501726">
    <property type="component" value="Chromosome"/>
</dbReference>
<keyword evidence="2" id="KW-1133">Transmembrane helix</keyword>
<dbReference type="InterPro" id="IPR043128">
    <property type="entry name" value="Rev_trsase/Diguanyl_cyclase"/>
</dbReference>
<evidence type="ECO:0000259" key="3">
    <source>
        <dbReference type="PROSITE" id="PS50112"/>
    </source>
</evidence>
<evidence type="ECO:0000259" key="5">
    <source>
        <dbReference type="PROSITE" id="PS50887"/>
    </source>
</evidence>
<dbReference type="PROSITE" id="PS50113">
    <property type="entry name" value="PAC"/>
    <property type="match status" value="1"/>
</dbReference>
<dbReference type="InterPro" id="IPR015168">
    <property type="entry name" value="SsuA/THI5"/>
</dbReference>
<feature type="transmembrane region" description="Helical" evidence="2">
    <location>
        <begin position="349"/>
        <end position="371"/>
    </location>
</feature>
<dbReference type="InterPro" id="IPR029787">
    <property type="entry name" value="Nucleotide_cyclase"/>
</dbReference>
<comment type="cofactor">
    <cofactor evidence="1">
        <name>Mg(2+)</name>
        <dbReference type="ChEBI" id="CHEBI:18420"/>
    </cofactor>
</comment>
<dbReference type="GO" id="GO:0003824">
    <property type="term" value="F:catalytic activity"/>
    <property type="evidence" value="ECO:0007669"/>
    <property type="project" value="UniProtKB-ARBA"/>
</dbReference>
<dbReference type="SMART" id="SM00091">
    <property type="entry name" value="PAS"/>
    <property type="match status" value="1"/>
</dbReference>
<dbReference type="Pfam" id="PF00989">
    <property type="entry name" value="PAS"/>
    <property type="match status" value="1"/>
</dbReference>
<dbReference type="InterPro" id="IPR013767">
    <property type="entry name" value="PAS_fold"/>
</dbReference>
<evidence type="ECO:0000313" key="7">
    <source>
        <dbReference type="Proteomes" id="UP000501726"/>
    </source>
</evidence>
<proteinExistence type="predicted"/>